<comment type="pathway">
    <text evidence="1">Amino-acid biosynthesis; L-asparagine biosynthesis; L-asparagine from L-aspartate (L-Gln route): step 1/1.</text>
</comment>
<dbReference type="NCBIfam" id="TIGR01536">
    <property type="entry name" value="asn_synth_AEB"/>
    <property type="match status" value="1"/>
</dbReference>
<dbReference type="SUPFAM" id="SSF52402">
    <property type="entry name" value="Adenine nucleotide alpha hydrolases-like"/>
    <property type="match status" value="1"/>
</dbReference>
<feature type="active site" description="For GATase activity" evidence="8">
    <location>
        <position position="2"/>
    </location>
</feature>
<keyword evidence="4 9" id="KW-0547">Nucleotide-binding</keyword>
<dbReference type="CDD" id="cd01991">
    <property type="entry name" value="Asn_synthase_B_C"/>
    <property type="match status" value="1"/>
</dbReference>
<evidence type="ECO:0000256" key="3">
    <source>
        <dbReference type="ARBA" id="ARBA00012737"/>
    </source>
</evidence>
<dbReference type="PANTHER" id="PTHR43284:SF1">
    <property type="entry name" value="ASPARAGINE SYNTHETASE"/>
    <property type="match status" value="1"/>
</dbReference>
<keyword evidence="12" id="KW-0436">Ligase</keyword>
<evidence type="ECO:0000256" key="6">
    <source>
        <dbReference type="ARBA" id="ARBA00022962"/>
    </source>
</evidence>
<dbReference type="Gene3D" id="3.60.20.10">
    <property type="entry name" value="Glutamine Phosphoribosylpyrophosphate, subunit 1, domain 1"/>
    <property type="match status" value="1"/>
</dbReference>
<dbReference type="Proteomes" id="UP000315439">
    <property type="component" value="Unassembled WGS sequence"/>
</dbReference>
<name>A0A545U534_9GAMM</name>
<dbReference type="Pfam" id="PF00733">
    <property type="entry name" value="Asn_synthase"/>
    <property type="match status" value="1"/>
</dbReference>
<dbReference type="AlphaFoldDB" id="A0A545U534"/>
<dbReference type="OrthoDB" id="9763290at2"/>
<organism evidence="12 13">
    <name type="scientific">Aliikangiella coralliicola</name>
    <dbReference type="NCBI Taxonomy" id="2592383"/>
    <lineage>
        <taxon>Bacteria</taxon>
        <taxon>Pseudomonadati</taxon>
        <taxon>Pseudomonadota</taxon>
        <taxon>Gammaproteobacteria</taxon>
        <taxon>Oceanospirillales</taxon>
        <taxon>Pleioneaceae</taxon>
        <taxon>Aliikangiella</taxon>
    </lineage>
</organism>
<protein>
    <recommendedName>
        <fullName evidence="3">asparagine synthase (glutamine-hydrolyzing)</fullName>
        <ecNumber evidence="3">6.3.5.4</ecNumber>
    </recommendedName>
</protein>
<evidence type="ECO:0000313" key="13">
    <source>
        <dbReference type="Proteomes" id="UP000315439"/>
    </source>
</evidence>
<dbReference type="GO" id="GO:0005524">
    <property type="term" value="F:ATP binding"/>
    <property type="evidence" value="ECO:0007669"/>
    <property type="project" value="UniProtKB-KW"/>
</dbReference>
<gene>
    <name evidence="12" type="primary">asnB</name>
    <name evidence="12" type="ORF">FLL46_23420</name>
</gene>
<evidence type="ECO:0000256" key="8">
    <source>
        <dbReference type="PIRSR" id="PIRSR001589-1"/>
    </source>
</evidence>
<feature type="binding site" evidence="9">
    <location>
        <position position="100"/>
    </location>
    <ligand>
        <name>L-glutamine</name>
        <dbReference type="ChEBI" id="CHEBI:58359"/>
    </ligand>
</feature>
<feature type="domain" description="Glutamine amidotransferase type-2" evidence="11">
    <location>
        <begin position="2"/>
        <end position="209"/>
    </location>
</feature>
<dbReference type="InterPro" id="IPR033738">
    <property type="entry name" value="AsnB_N"/>
</dbReference>
<dbReference type="InterPro" id="IPR006426">
    <property type="entry name" value="Asn_synth_AEB"/>
</dbReference>
<comment type="caution">
    <text evidence="12">The sequence shown here is derived from an EMBL/GenBank/DDBJ whole genome shotgun (WGS) entry which is preliminary data.</text>
</comment>
<accession>A0A545U534</accession>
<dbReference type="Gene3D" id="3.40.50.620">
    <property type="entry name" value="HUPs"/>
    <property type="match status" value="2"/>
</dbReference>
<evidence type="ECO:0000259" key="11">
    <source>
        <dbReference type="PROSITE" id="PS51278"/>
    </source>
</evidence>
<dbReference type="Pfam" id="PF13537">
    <property type="entry name" value="GATase_7"/>
    <property type="match status" value="1"/>
</dbReference>
<evidence type="ECO:0000256" key="2">
    <source>
        <dbReference type="ARBA" id="ARBA00005752"/>
    </source>
</evidence>
<dbReference type="GO" id="GO:0004066">
    <property type="term" value="F:asparagine synthase (glutamine-hydrolyzing) activity"/>
    <property type="evidence" value="ECO:0007669"/>
    <property type="project" value="UniProtKB-EC"/>
</dbReference>
<dbReference type="InterPro" id="IPR051786">
    <property type="entry name" value="ASN_synthetase/amidase"/>
</dbReference>
<sequence length="635" mass="71937">MCGILSVFSSDSPIEESAIQKGLDTLYHRGPDHSSYWLSPDKQVALGHTRLSIIDLSTGDQPISNGDDSTHLVANGEFYDFEKIRKDLQSKGYQFKTKSDSEIALHLYHEHGTACLQHLRGEFAFTIWDQNNQTLFAARDRLGINPLYYAHYQGKLFIGSEIKAILAAGVPAVWDKESYLRRSFYFTDKTLFSGISQVPPGHFLLASKGNFKLVKYWDFGYVSDQQLDHKTEEEFVESLRASLLEATQTRLRADVPVGVYLSGGIDSCAVLGMTSHLRENTVDAFTLSFSNKDYDEASIATRMAEKVKAKHHIISVSQEDLADNFLKSIWHSETICMNAHSVAKFMLSRAVHDKGFKVVLTGEGADEVFAGYPPFRSDMLNMLDDKANSEKLLDELKQKNKITAGLMLATESSQSTEFINRYLGYEPAWLIPLVHIFNEIKTNFNSETSHALGKSHPIKSFLNQLDFTQINNINPVHTSMYMLSKSALPNYVLTNLGDRMEMAHSLEGRLPFLDHKVIEQVVKMPVNMKIKGMREKYVLREAIKPFVTEEVYNRQKHPFLAPPSVITPGEKLHQLVQDTLRSDLLNKVPFFDNKKIIEMLDQAPNQPEQKWPSTEAILLEILSLCFIQQHFDLSA</sequence>
<dbReference type="RefSeq" id="WP_142934281.1">
    <property type="nucleotide sequence ID" value="NZ_ML660170.1"/>
</dbReference>
<dbReference type="PIRSF" id="PIRSF001589">
    <property type="entry name" value="Asn_synthetase_glu-h"/>
    <property type="match status" value="1"/>
</dbReference>
<keyword evidence="13" id="KW-1185">Reference proteome</keyword>
<dbReference type="InterPro" id="IPR001962">
    <property type="entry name" value="Asn_synthase"/>
</dbReference>
<evidence type="ECO:0000313" key="12">
    <source>
        <dbReference type="EMBL" id="TQV84564.1"/>
    </source>
</evidence>
<dbReference type="SUPFAM" id="SSF56235">
    <property type="entry name" value="N-terminal nucleophile aminohydrolases (Ntn hydrolases)"/>
    <property type="match status" value="1"/>
</dbReference>
<dbReference type="EMBL" id="VIKS01000014">
    <property type="protein sequence ID" value="TQV84564.1"/>
    <property type="molecule type" value="Genomic_DNA"/>
</dbReference>
<dbReference type="EC" id="6.3.5.4" evidence="3"/>
<feature type="site" description="Important for beta-aspartyl-AMP intermediate formation" evidence="10">
    <location>
        <position position="363"/>
    </location>
</feature>
<proteinExistence type="inferred from homology"/>
<dbReference type="InterPro" id="IPR014729">
    <property type="entry name" value="Rossmann-like_a/b/a_fold"/>
</dbReference>
<evidence type="ECO:0000256" key="5">
    <source>
        <dbReference type="ARBA" id="ARBA00022840"/>
    </source>
</evidence>
<evidence type="ECO:0000256" key="7">
    <source>
        <dbReference type="ARBA" id="ARBA00048741"/>
    </source>
</evidence>
<keyword evidence="8" id="KW-0028">Amino-acid biosynthesis</keyword>
<keyword evidence="8" id="KW-0061">Asparagine biosynthesis</keyword>
<evidence type="ECO:0000256" key="1">
    <source>
        <dbReference type="ARBA" id="ARBA00005187"/>
    </source>
</evidence>
<comment type="similarity">
    <text evidence="2">Belongs to the asparagine synthetase family.</text>
</comment>
<dbReference type="PANTHER" id="PTHR43284">
    <property type="entry name" value="ASPARAGINE SYNTHETASE (GLUTAMINE-HYDROLYZING)"/>
    <property type="match status" value="1"/>
</dbReference>
<reference evidence="12 13" key="1">
    <citation type="submission" date="2019-07" db="EMBL/GenBank/DDBJ databases">
        <title>Draft genome for Aliikangiella sp. M105.</title>
        <authorList>
            <person name="Wang G."/>
        </authorList>
    </citation>
    <scope>NUCLEOTIDE SEQUENCE [LARGE SCALE GENOMIC DNA]</scope>
    <source>
        <strain evidence="12 13">M105</strain>
    </source>
</reference>
<comment type="catalytic activity">
    <reaction evidence="7">
        <text>L-aspartate + L-glutamine + ATP + H2O = L-asparagine + L-glutamate + AMP + diphosphate + H(+)</text>
        <dbReference type="Rhea" id="RHEA:12228"/>
        <dbReference type="ChEBI" id="CHEBI:15377"/>
        <dbReference type="ChEBI" id="CHEBI:15378"/>
        <dbReference type="ChEBI" id="CHEBI:29985"/>
        <dbReference type="ChEBI" id="CHEBI:29991"/>
        <dbReference type="ChEBI" id="CHEBI:30616"/>
        <dbReference type="ChEBI" id="CHEBI:33019"/>
        <dbReference type="ChEBI" id="CHEBI:58048"/>
        <dbReference type="ChEBI" id="CHEBI:58359"/>
        <dbReference type="ChEBI" id="CHEBI:456215"/>
        <dbReference type="EC" id="6.3.5.4"/>
    </reaction>
</comment>
<dbReference type="InterPro" id="IPR029055">
    <property type="entry name" value="Ntn_hydrolases_N"/>
</dbReference>
<evidence type="ECO:0000256" key="4">
    <source>
        <dbReference type="ARBA" id="ARBA00022741"/>
    </source>
</evidence>
<keyword evidence="5 9" id="KW-0067">ATP-binding</keyword>
<dbReference type="InterPro" id="IPR017932">
    <property type="entry name" value="GATase_2_dom"/>
</dbReference>
<dbReference type="GO" id="GO:0005829">
    <property type="term" value="C:cytosol"/>
    <property type="evidence" value="ECO:0007669"/>
    <property type="project" value="TreeGrafter"/>
</dbReference>
<evidence type="ECO:0000256" key="10">
    <source>
        <dbReference type="PIRSR" id="PIRSR001589-3"/>
    </source>
</evidence>
<keyword evidence="6 8" id="KW-0315">Glutamine amidotransferase</keyword>
<dbReference type="CDD" id="cd00712">
    <property type="entry name" value="AsnB"/>
    <property type="match status" value="1"/>
</dbReference>
<dbReference type="GO" id="GO:0006529">
    <property type="term" value="P:asparagine biosynthetic process"/>
    <property type="evidence" value="ECO:0007669"/>
    <property type="project" value="UniProtKB-KW"/>
</dbReference>
<evidence type="ECO:0000256" key="9">
    <source>
        <dbReference type="PIRSR" id="PIRSR001589-2"/>
    </source>
</evidence>
<dbReference type="PROSITE" id="PS51278">
    <property type="entry name" value="GATASE_TYPE_2"/>
    <property type="match status" value="1"/>
</dbReference>